<dbReference type="SUPFAM" id="SSF51126">
    <property type="entry name" value="Pectin lyase-like"/>
    <property type="match status" value="1"/>
</dbReference>
<proteinExistence type="predicted"/>
<reference evidence="2" key="2">
    <citation type="submission" date="2021-08" db="EMBL/GenBank/DDBJ databases">
        <authorList>
            <person name="Tani A."/>
            <person name="Ola A."/>
            <person name="Ogura Y."/>
            <person name="Katsura K."/>
            <person name="Hayashi T."/>
        </authorList>
    </citation>
    <scope>NUCLEOTIDE SEQUENCE</scope>
    <source>
        <strain evidence="2">DSM 16372</strain>
    </source>
</reference>
<dbReference type="Pfam" id="PF13229">
    <property type="entry name" value="Beta_helix"/>
    <property type="match status" value="1"/>
</dbReference>
<protein>
    <recommendedName>
        <fullName evidence="1">Right handed beta helix domain-containing protein</fullName>
    </recommendedName>
</protein>
<feature type="domain" description="Right handed beta helix" evidence="1">
    <location>
        <begin position="219"/>
        <end position="379"/>
    </location>
</feature>
<reference evidence="2" key="1">
    <citation type="journal article" date="2016" name="Front. Microbiol.">
        <title>Genome Sequence of the Piezophilic, Mesophilic Sulfate-Reducing Bacterium Desulfovibrio indicus J2T.</title>
        <authorList>
            <person name="Cao J."/>
            <person name="Maignien L."/>
            <person name="Shao Z."/>
            <person name="Alain K."/>
            <person name="Jebbar M."/>
        </authorList>
    </citation>
    <scope>NUCLEOTIDE SEQUENCE</scope>
    <source>
        <strain evidence="2">DSM 16372</strain>
    </source>
</reference>
<accession>A0AAV4ZIY4</accession>
<sequence>MRTRTLARAAGFVAALAPVGLPGPAVPAGRRADPAGAVACPDGAVRISAGESIQRAALRAGPGGTVCLGAGLYRMQEVAPLAGQSFLGAPGAVLNGARVLRGFERAGPYWQVLGPRPRGGGPGQCRSGTLCLQPLALFLDGEPLRRVASRAELGPGRYLVETAEARVTLGDDPNGRLVEVASTRFAFRGRAPDVRIRGLLVEKYDSPVQEGAIEAGGPGWRVEATELRHNSGAGVGIASGGVVRDCTIHHNGQLGATAGGTGILFENNRIYANNTADFDPAWEAGGLKITASRSVVLRGNRVERNGGPGLWCDIDCRDVRIEGNHAAENLGPGIFYEISYAAVIARNTLRLNGDPRATWFWDGDIQVAASEDVEVSDNDITVRPGGHAVVLVDQARERAQGGLYRTARNRVHDNRFTFQGAGSAGGVSDAEPESPNFRVIQTGGNSFDRNRYAFPAATPPRFIWGHDIIDFAQFRAAGQERAGILKAEP</sequence>
<evidence type="ECO:0000313" key="3">
    <source>
        <dbReference type="Proteomes" id="UP001055247"/>
    </source>
</evidence>
<gene>
    <name evidence="2" type="ORF">BHAOGJBA_1607</name>
</gene>
<evidence type="ECO:0000313" key="2">
    <source>
        <dbReference type="EMBL" id="GJD88096.1"/>
    </source>
</evidence>
<dbReference type="EMBL" id="BPQO01000005">
    <property type="protein sequence ID" value="GJD88096.1"/>
    <property type="molecule type" value="Genomic_DNA"/>
</dbReference>
<dbReference type="InterPro" id="IPR006626">
    <property type="entry name" value="PbH1"/>
</dbReference>
<dbReference type="Gene3D" id="2.160.20.10">
    <property type="entry name" value="Single-stranded right-handed beta-helix, Pectin lyase-like"/>
    <property type="match status" value="1"/>
</dbReference>
<evidence type="ECO:0000259" key="1">
    <source>
        <dbReference type="Pfam" id="PF13229"/>
    </source>
</evidence>
<dbReference type="AlphaFoldDB" id="A0AAV4ZIY4"/>
<dbReference type="SMART" id="SM00710">
    <property type="entry name" value="PbH1"/>
    <property type="match status" value="6"/>
</dbReference>
<keyword evidence="3" id="KW-1185">Reference proteome</keyword>
<dbReference type="InterPro" id="IPR012334">
    <property type="entry name" value="Pectin_lyas_fold"/>
</dbReference>
<dbReference type="InterPro" id="IPR011050">
    <property type="entry name" value="Pectin_lyase_fold/virulence"/>
</dbReference>
<name>A0AAV4ZIY4_9HYPH</name>
<dbReference type="InterPro" id="IPR039448">
    <property type="entry name" value="Beta_helix"/>
</dbReference>
<organism evidence="2 3">
    <name type="scientific">Methylobacterium hispanicum</name>
    <dbReference type="NCBI Taxonomy" id="270350"/>
    <lineage>
        <taxon>Bacteria</taxon>
        <taxon>Pseudomonadati</taxon>
        <taxon>Pseudomonadota</taxon>
        <taxon>Alphaproteobacteria</taxon>
        <taxon>Hyphomicrobiales</taxon>
        <taxon>Methylobacteriaceae</taxon>
        <taxon>Methylobacterium</taxon>
    </lineage>
</organism>
<dbReference type="Proteomes" id="UP001055247">
    <property type="component" value="Unassembled WGS sequence"/>
</dbReference>
<comment type="caution">
    <text evidence="2">The sequence shown here is derived from an EMBL/GenBank/DDBJ whole genome shotgun (WGS) entry which is preliminary data.</text>
</comment>
<dbReference type="RefSeq" id="WP_066921809.1">
    <property type="nucleotide sequence ID" value="NZ_BPQO01000005.1"/>
</dbReference>